<keyword evidence="2 6" id="KW-0547">Nucleotide-binding</keyword>
<reference evidence="10 11" key="1">
    <citation type="journal article" date="2015" name="Genome Announc.">
        <title>Expanding the biotechnology potential of lactobacilli through comparative genomics of 213 strains and associated genera.</title>
        <authorList>
            <person name="Sun Z."/>
            <person name="Harris H.M."/>
            <person name="McCann A."/>
            <person name="Guo C."/>
            <person name="Argimon S."/>
            <person name="Zhang W."/>
            <person name="Yang X."/>
            <person name="Jeffery I.B."/>
            <person name="Cooney J.C."/>
            <person name="Kagawa T.F."/>
            <person name="Liu W."/>
            <person name="Song Y."/>
            <person name="Salvetti E."/>
            <person name="Wrobel A."/>
            <person name="Rasinkangas P."/>
            <person name="Parkhill J."/>
            <person name="Rea M.C."/>
            <person name="O'Sullivan O."/>
            <person name="Ritari J."/>
            <person name="Douillard F.P."/>
            <person name="Paul Ross R."/>
            <person name="Yang R."/>
            <person name="Briner A.E."/>
            <person name="Felis G.E."/>
            <person name="de Vos W.M."/>
            <person name="Barrangou R."/>
            <person name="Klaenhammer T.R."/>
            <person name="Caufield P.W."/>
            <person name="Cui Y."/>
            <person name="Zhang H."/>
            <person name="O'Toole P.W."/>
        </authorList>
    </citation>
    <scope>NUCLEOTIDE SEQUENCE [LARGE SCALE GENOMIC DNA]</scope>
    <source>
        <strain evidence="10 11">DSM 4864</strain>
    </source>
</reference>
<dbReference type="PANTHER" id="PTHR45633">
    <property type="entry name" value="60 KDA HEAT SHOCK PROTEIN, MITOCHONDRIAL"/>
    <property type="match status" value="1"/>
</dbReference>
<evidence type="ECO:0000256" key="6">
    <source>
        <dbReference type="HAMAP-Rule" id="MF_00600"/>
    </source>
</evidence>
<comment type="caution">
    <text evidence="6">Lacks conserved residue(s) required for the propagation of feature annotation.</text>
</comment>
<dbReference type="EMBL" id="AZGE01000002">
    <property type="protein sequence ID" value="KRM16714.1"/>
    <property type="molecule type" value="Genomic_DNA"/>
</dbReference>
<comment type="function">
    <text evidence="6 8">Together with its co-chaperonin GroES, plays an essential role in assisting protein folding. The GroEL-GroES system forms a nano-cage that allows encapsulation of the non-native substrate proteins and provides a physical environment optimized to promote and accelerate protein folding.</text>
</comment>
<evidence type="ECO:0000256" key="2">
    <source>
        <dbReference type="ARBA" id="ARBA00022741"/>
    </source>
</evidence>
<dbReference type="Gene3D" id="3.30.260.10">
    <property type="entry name" value="TCP-1-like chaperonin intermediate domain"/>
    <property type="match status" value="1"/>
</dbReference>
<dbReference type="InterPro" id="IPR018370">
    <property type="entry name" value="Chaperonin_Cpn60_CS"/>
</dbReference>
<dbReference type="Gene3D" id="1.10.560.10">
    <property type="entry name" value="GroEL-like equatorial domain"/>
    <property type="match status" value="1"/>
</dbReference>
<dbReference type="PRINTS" id="PR00298">
    <property type="entry name" value="CHAPERONIN60"/>
</dbReference>
<dbReference type="NCBIfam" id="NF000592">
    <property type="entry name" value="PRK00013.1"/>
    <property type="match status" value="1"/>
</dbReference>
<evidence type="ECO:0000256" key="1">
    <source>
        <dbReference type="ARBA" id="ARBA00006607"/>
    </source>
</evidence>
<dbReference type="FunFam" id="3.50.7.10:FF:000001">
    <property type="entry name" value="60 kDa chaperonin"/>
    <property type="match status" value="1"/>
</dbReference>
<keyword evidence="3 6" id="KW-0067">ATP-binding</keyword>
<sequence>MAKDIKFAEDARGAMLAGVDKLADTVKTTMGPKGRNVVLGQKYSNPTITNDGVTIAKSIDLEDPFENMGAKLVAEVASKTNDIAGDGTTTATVLAQAIVNAGMKNVTSGANPVGIRRGIDKATKAAVEALKSMSHEVKTKSDIAQIASISAANPEVGKLIADAMEKVGHDGVITIEDSRGVDTSVDVVEGMSFDRGYMSQYMVTDNDKMEADLDNPYILITDKKISNIQDILPLLQSVVQQGRALLIIADDITGEALPTLVLNKIRGTFNVCAVKAPGFGDRRKAQLQDIAVLTGGTVISDDLGMNLKDVTVDQLGQANKVTVTKDATTIVDGSGAKEAIAERVDQIKQAIANTTSDFDKDKLQERLAKLSGGVAVVKVGAATETELKEKKYRIEDALNATRAAVQEGFVPGGGTALVNVIPALEKVEASGDELTGVNIVKAALEAPVRQIAENAGVEGSVIVNELKGQKEGIGYNAADDKFEDMVAAGIVDPTMVTRSALQNAASVSALLLTTEAVVADKPEPEGSQPAAPQGGAGMGGMM</sequence>
<feature type="binding site" evidence="6">
    <location>
        <begin position="86"/>
        <end position="90"/>
    </location>
    <ligand>
        <name>ATP</name>
        <dbReference type="ChEBI" id="CHEBI:30616"/>
    </ligand>
</feature>
<dbReference type="SUPFAM" id="SSF52029">
    <property type="entry name" value="GroEL apical domain-like"/>
    <property type="match status" value="1"/>
</dbReference>
<name>A0A0R1WF74_9LACO</name>
<dbReference type="NCBIfam" id="NF009489">
    <property type="entry name" value="PRK12851.1"/>
    <property type="match status" value="1"/>
</dbReference>
<proteinExistence type="inferred from homology"/>
<comment type="subunit">
    <text evidence="6 8">Forms a cylinder of 14 subunits composed of two heptameric rings stacked back-to-back. Interacts with the co-chaperonin GroES.</text>
</comment>
<accession>A0A0R1WF74</accession>
<dbReference type="SUPFAM" id="SSF48592">
    <property type="entry name" value="GroEL equatorial domain-like"/>
    <property type="match status" value="2"/>
</dbReference>
<evidence type="ECO:0000256" key="3">
    <source>
        <dbReference type="ARBA" id="ARBA00022840"/>
    </source>
</evidence>
<dbReference type="Pfam" id="PF00118">
    <property type="entry name" value="Cpn60_TCP1"/>
    <property type="match status" value="1"/>
</dbReference>
<dbReference type="PROSITE" id="PS00296">
    <property type="entry name" value="CHAPERONINS_CPN60"/>
    <property type="match status" value="1"/>
</dbReference>
<keyword evidence="6" id="KW-0963">Cytoplasm</keyword>
<evidence type="ECO:0000313" key="11">
    <source>
        <dbReference type="Proteomes" id="UP000050973"/>
    </source>
</evidence>
<dbReference type="HAMAP" id="MF_00600">
    <property type="entry name" value="CH60"/>
    <property type="match status" value="1"/>
</dbReference>
<evidence type="ECO:0000256" key="9">
    <source>
        <dbReference type="SAM" id="MobiDB-lite"/>
    </source>
</evidence>
<comment type="subcellular location">
    <subcellularLocation>
        <location evidence="6">Cytoplasm</location>
    </subcellularLocation>
</comment>
<feature type="binding site" evidence="6">
    <location>
        <position position="413"/>
    </location>
    <ligand>
        <name>ATP</name>
        <dbReference type="ChEBI" id="CHEBI:30616"/>
    </ligand>
</feature>
<feature type="binding site" evidence="6">
    <location>
        <begin position="476"/>
        <end position="478"/>
    </location>
    <ligand>
        <name>ATP</name>
        <dbReference type="ChEBI" id="CHEBI:30616"/>
    </ligand>
</feature>
<dbReference type="InterPro" id="IPR001844">
    <property type="entry name" value="Cpn60/GroEL"/>
</dbReference>
<comment type="caution">
    <text evidence="10">The sequence shown here is derived from an EMBL/GenBank/DDBJ whole genome shotgun (WGS) entry which is preliminary data.</text>
</comment>
<dbReference type="GO" id="GO:0016853">
    <property type="term" value="F:isomerase activity"/>
    <property type="evidence" value="ECO:0007669"/>
    <property type="project" value="UniProtKB-KW"/>
</dbReference>
<evidence type="ECO:0000256" key="8">
    <source>
        <dbReference type="RuleBase" id="RU000419"/>
    </source>
</evidence>
<evidence type="ECO:0000256" key="5">
    <source>
        <dbReference type="ARBA" id="ARBA00023235"/>
    </source>
</evidence>
<dbReference type="PATRIC" id="fig|1423779.3.peg.833"/>
<evidence type="ECO:0000313" key="10">
    <source>
        <dbReference type="EMBL" id="KRM16714.1"/>
    </source>
</evidence>
<dbReference type="GeneID" id="78174131"/>
<feature type="region of interest" description="Disordered" evidence="9">
    <location>
        <begin position="520"/>
        <end position="542"/>
    </location>
</feature>
<gene>
    <name evidence="6" type="primary">groEL</name>
    <name evidence="6" type="synonym">groL</name>
    <name evidence="10" type="ORF">FC49_GL000817</name>
</gene>
<keyword evidence="5 6" id="KW-0413">Isomerase</keyword>
<dbReference type="GO" id="GO:0005737">
    <property type="term" value="C:cytoplasm"/>
    <property type="evidence" value="ECO:0007669"/>
    <property type="project" value="UniProtKB-SubCell"/>
</dbReference>
<evidence type="ECO:0000256" key="4">
    <source>
        <dbReference type="ARBA" id="ARBA00023186"/>
    </source>
</evidence>
<dbReference type="EC" id="5.6.1.7" evidence="6"/>
<organism evidence="10 11">
    <name type="scientific">Limosilactobacillus oris DSM 4864</name>
    <dbReference type="NCBI Taxonomy" id="1423779"/>
    <lineage>
        <taxon>Bacteria</taxon>
        <taxon>Bacillati</taxon>
        <taxon>Bacillota</taxon>
        <taxon>Bacilli</taxon>
        <taxon>Lactobacillales</taxon>
        <taxon>Lactobacillaceae</taxon>
        <taxon>Limosilactobacillus</taxon>
    </lineage>
</organism>
<dbReference type="NCBIfam" id="NF009487">
    <property type="entry name" value="PRK12849.1"/>
    <property type="match status" value="1"/>
</dbReference>
<dbReference type="InterPro" id="IPR027413">
    <property type="entry name" value="GROEL-like_equatorial_sf"/>
</dbReference>
<dbReference type="NCBIfam" id="TIGR02348">
    <property type="entry name" value="GroEL"/>
    <property type="match status" value="1"/>
</dbReference>
<feature type="binding site" evidence="6">
    <location>
        <begin position="29"/>
        <end position="32"/>
    </location>
    <ligand>
        <name>ATP</name>
        <dbReference type="ChEBI" id="CHEBI:30616"/>
    </ligand>
</feature>
<dbReference type="InterPro" id="IPR027410">
    <property type="entry name" value="TCP-1-like_intermed_sf"/>
</dbReference>
<dbReference type="GO" id="GO:0140662">
    <property type="term" value="F:ATP-dependent protein folding chaperone"/>
    <property type="evidence" value="ECO:0007669"/>
    <property type="project" value="InterPro"/>
</dbReference>
<dbReference type="NCBIfam" id="NF009488">
    <property type="entry name" value="PRK12850.1"/>
    <property type="match status" value="1"/>
</dbReference>
<dbReference type="CDD" id="cd03344">
    <property type="entry name" value="GroEL"/>
    <property type="match status" value="1"/>
</dbReference>
<dbReference type="Gene3D" id="3.50.7.10">
    <property type="entry name" value="GroEL"/>
    <property type="match status" value="1"/>
</dbReference>
<dbReference type="GO" id="GO:0051082">
    <property type="term" value="F:unfolded protein binding"/>
    <property type="evidence" value="ECO:0007669"/>
    <property type="project" value="UniProtKB-UniRule"/>
</dbReference>
<feature type="binding site" evidence="6">
    <location>
        <position position="492"/>
    </location>
    <ligand>
        <name>ATP</name>
        <dbReference type="ChEBI" id="CHEBI:30616"/>
    </ligand>
</feature>
<dbReference type="InterPro" id="IPR027409">
    <property type="entry name" value="GroEL-like_apical_dom_sf"/>
</dbReference>
<protein>
    <recommendedName>
        <fullName evidence="6">Chaperonin GroEL</fullName>
        <ecNumber evidence="6">5.6.1.7</ecNumber>
    </recommendedName>
    <alternativeName>
        <fullName evidence="6">60 kDa chaperonin</fullName>
    </alternativeName>
    <alternativeName>
        <fullName evidence="6">Chaperonin-60</fullName>
        <shortName evidence="6">Cpn60</shortName>
    </alternativeName>
</protein>
<dbReference type="Proteomes" id="UP000050973">
    <property type="component" value="Unassembled WGS sequence"/>
</dbReference>
<dbReference type="GO" id="GO:0042026">
    <property type="term" value="P:protein refolding"/>
    <property type="evidence" value="ECO:0007669"/>
    <property type="project" value="UniProtKB-UniRule"/>
</dbReference>
<dbReference type="GO" id="GO:0005524">
    <property type="term" value="F:ATP binding"/>
    <property type="evidence" value="ECO:0007669"/>
    <property type="project" value="UniProtKB-UniRule"/>
</dbReference>
<dbReference type="AlphaFoldDB" id="A0A0R1WF74"/>
<comment type="similarity">
    <text evidence="1 6 7">Belongs to the chaperonin (HSP60) family.</text>
</comment>
<keyword evidence="4 6" id="KW-0143">Chaperone</keyword>
<evidence type="ECO:0000256" key="7">
    <source>
        <dbReference type="RuleBase" id="RU000418"/>
    </source>
</evidence>
<dbReference type="RefSeq" id="WP_003711290.1">
    <property type="nucleotide sequence ID" value="NZ_AZGE01000002.1"/>
</dbReference>
<dbReference type="InterPro" id="IPR002423">
    <property type="entry name" value="Cpn60/GroEL/TCP-1"/>
</dbReference>